<feature type="region of interest" description="Disordered" evidence="1">
    <location>
        <begin position="149"/>
        <end position="168"/>
    </location>
</feature>
<dbReference type="Proteomes" id="UP000272025">
    <property type="component" value="Unassembled WGS sequence"/>
</dbReference>
<gene>
    <name evidence="2" type="ORF">SODALDRAFT_380227</name>
</gene>
<accession>A0A3N2PQE4</accession>
<dbReference type="EMBL" id="ML119058">
    <property type="protein sequence ID" value="ROT36722.1"/>
    <property type="molecule type" value="Genomic_DNA"/>
</dbReference>
<organism evidence="2 3">
    <name type="scientific">Sodiomyces alkalinus (strain CBS 110278 / VKM F-3762 / F11)</name>
    <name type="common">Alkaliphilic filamentous fungus</name>
    <dbReference type="NCBI Taxonomy" id="1314773"/>
    <lineage>
        <taxon>Eukaryota</taxon>
        <taxon>Fungi</taxon>
        <taxon>Dikarya</taxon>
        <taxon>Ascomycota</taxon>
        <taxon>Pezizomycotina</taxon>
        <taxon>Sordariomycetes</taxon>
        <taxon>Hypocreomycetidae</taxon>
        <taxon>Glomerellales</taxon>
        <taxon>Plectosphaerellaceae</taxon>
        <taxon>Sodiomyces</taxon>
    </lineage>
</organism>
<reference evidence="2 3" key="1">
    <citation type="journal article" date="2018" name="Mol. Ecol.">
        <title>The obligate alkalophilic soda-lake fungus Sodiomyces alkalinus has shifted to a protein diet.</title>
        <authorList>
            <person name="Grum-Grzhimaylo A.A."/>
            <person name="Falkoski D.L."/>
            <person name="van den Heuvel J."/>
            <person name="Valero-Jimenez C.A."/>
            <person name="Min B."/>
            <person name="Choi I.G."/>
            <person name="Lipzen A."/>
            <person name="Daum C.G."/>
            <person name="Aanen D.K."/>
            <person name="Tsang A."/>
            <person name="Henrissat B."/>
            <person name="Bilanenko E.N."/>
            <person name="de Vries R.P."/>
            <person name="van Kan J.A.L."/>
            <person name="Grigoriev I.V."/>
            <person name="Debets A.J.M."/>
        </authorList>
    </citation>
    <scope>NUCLEOTIDE SEQUENCE [LARGE SCALE GENOMIC DNA]</scope>
    <source>
        <strain evidence="2 3">F11</strain>
    </source>
</reference>
<dbReference type="RefSeq" id="XP_028464528.1">
    <property type="nucleotide sequence ID" value="XM_028615097.1"/>
</dbReference>
<protein>
    <submittedName>
        <fullName evidence="2">Uncharacterized protein</fullName>
    </submittedName>
</protein>
<evidence type="ECO:0000313" key="2">
    <source>
        <dbReference type="EMBL" id="ROT36722.1"/>
    </source>
</evidence>
<dbReference type="GeneID" id="39583574"/>
<evidence type="ECO:0000313" key="3">
    <source>
        <dbReference type="Proteomes" id="UP000272025"/>
    </source>
</evidence>
<dbReference type="AlphaFoldDB" id="A0A3N2PQE4"/>
<name>A0A3N2PQE4_SODAK</name>
<sequence>MGRHGGIEVGICPRIPSPLSPQPDRWTFRNTTKAEEEGDVVGWKPDYFGNRPASWLRTLPGYRQVIHAPMSSTERGWLPSCPENRVTPRCVKHRDRRKRSRGLVWSHVRAKEKSCMENNTLQCGSANCSGLSLPRLFLFSHFCDHSNSPPAPAPSKPTSSPRCASPANGSPRELSCHFVPRLQPRPVTKLASDVLRKRKDSVPWYGNPRKTVKGKLQSDDCIGGPECDIVSGIGCTRHNDGLDMIYIDRVPCAWLSETRTNTKKYQTTNMDNNDGSISPSVHQSIVQSYCAGSGIIFTATVTAQATCKLLPRQSGHLGRAEDMGHGLLTAAPPLAPYPQ</sequence>
<evidence type="ECO:0000256" key="1">
    <source>
        <dbReference type="SAM" id="MobiDB-lite"/>
    </source>
</evidence>
<proteinExistence type="predicted"/>
<keyword evidence="3" id="KW-1185">Reference proteome</keyword>